<dbReference type="SUPFAM" id="SSF46785">
    <property type="entry name" value="Winged helix' DNA-binding domain"/>
    <property type="match status" value="1"/>
</dbReference>
<dbReference type="Gene3D" id="1.10.10.10">
    <property type="entry name" value="Winged helix-like DNA-binding domain superfamily/Winged helix DNA-binding domain"/>
    <property type="match status" value="1"/>
</dbReference>
<evidence type="ECO:0000313" key="5">
    <source>
        <dbReference type="EMBL" id="OTP12377.1"/>
    </source>
</evidence>
<dbReference type="Pfam" id="PF01047">
    <property type="entry name" value="MarR"/>
    <property type="match status" value="1"/>
</dbReference>
<keyword evidence="2" id="KW-0238">DNA-binding</keyword>
<evidence type="ECO:0000313" key="6">
    <source>
        <dbReference type="Proteomes" id="UP000194933"/>
    </source>
</evidence>
<evidence type="ECO:0000256" key="3">
    <source>
        <dbReference type="ARBA" id="ARBA00023163"/>
    </source>
</evidence>
<dbReference type="InterPro" id="IPR036388">
    <property type="entry name" value="WH-like_DNA-bd_sf"/>
</dbReference>
<dbReference type="CDD" id="cd00090">
    <property type="entry name" value="HTH_ARSR"/>
    <property type="match status" value="1"/>
</dbReference>
<proteinExistence type="predicted"/>
<dbReference type="PANTHER" id="PTHR42756">
    <property type="entry name" value="TRANSCRIPTIONAL REGULATOR, MARR"/>
    <property type="match status" value="1"/>
</dbReference>
<feature type="domain" description="HTH marR-type" evidence="4">
    <location>
        <begin position="1"/>
        <end position="129"/>
    </location>
</feature>
<dbReference type="EMBL" id="NGMO01000001">
    <property type="protein sequence ID" value="OTP12377.1"/>
    <property type="molecule type" value="Genomic_DNA"/>
</dbReference>
<dbReference type="AlphaFoldDB" id="A0A2C9XRN3"/>
<reference evidence="5 6" key="1">
    <citation type="submission" date="2017-05" db="EMBL/GenBank/DDBJ databases">
        <title>The Genome Sequence of Enterococcus sp. 10A9_DIV0425.</title>
        <authorList>
            <consortium name="The Broad Institute Genomics Platform"/>
            <consortium name="The Broad Institute Genomic Center for Infectious Diseases"/>
            <person name="Earl A."/>
            <person name="Manson A."/>
            <person name="Schwartman J."/>
            <person name="Gilmore M."/>
            <person name="Abouelleil A."/>
            <person name="Cao P."/>
            <person name="Chapman S."/>
            <person name="Cusick C."/>
            <person name="Shea T."/>
            <person name="Young S."/>
            <person name="Neafsey D."/>
            <person name="Nusbaum C."/>
            <person name="Birren B."/>
        </authorList>
    </citation>
    <scope>NUCLEOTIDE SEQUENCE [LARGE SCALE GENOMIC DNA]</scope>
    <source>
        <strain evidence="5 6">10A9_DIV0425</strain>
    </source>
</reference>
<keyword evidence="1" id="KW-0805">Transcription regulation</keyword>
<dbReference type="PANTHER" id="PTHR42756:SF1">
    <property type="entry name" value="TRANSCRIPTIONAL REPRESSOR OF EMRAB OPERON"/>
    <property type="match status" value="1"/>
</dbReference>
<dbReference type="InterPro" id="IPR000835">
    <property type="entry name" value="HTH_MarR-typ"/>
</dbReference>
<dbReference type="InterPro" id="IPR036390">
    <property type="entry name" value="WH_DNA-bd_sf"/>
</dbReference>
<keyword evidence="6" id="KW-1185">Reference proteome</keyword>
<name>A0A2C9XRN3_9ENTE</name>
<dbReference type="SMART" id="SM00347">
    <property type="entry name" value="HTH_MARR"/>
    <property type="match status" value="1"/>
</dbReference>
<organism evidence="5 6">
    <name type="scientific">Candidatus Enterococcus wittei</name>
    <dbReference type="NCBI Taxonomy" id="1987383"/>
    <lineage>
        <taxon>Bacteria</taxon>
        <taxon>Bacillati</taxon>
        <taxon>Bacillota</taxon>
        <taxon>Bacilli</taxon>
        <taxon>Lactobacillales</taxon>
        <taxon>Enterococcaceae</taxon>
        <taxon>Enterococcus</taxon>
    </lineage>
</organism>
<protein>
    <recommendedName>
        <fullName evidence="4">HTH marR-type domain-containing protein</fullName>
    </recommendedName>
</protein>
<evidence type="ECO:0000256" key="1">
    <source>
        <dbReference type="ARBA" id="ARBA00023015"/>
    </source>
</evidence>
<dbReference type="PROSITE" id="PS50995">
    <property type="entry name" value="HTH_MARR_2"/>
    <property type="match status" value="1"/>
</dbReference>
<dbReference type="GO" id="GO:0003677">
    <property type="term" value="F:DNA binding"/>
    <property type="evidence" value="ECO:0007669"/>
    <property type="project" value="UniProtKB-KW"/>
</dbReference>
<keyword evidence="3" id="KW-0804">Transcription</keyword>
<accession>A0A2C9XRN3</accession>
<evidence type="ECO:0000256" key="2">
    <source>
        <dbReference type="ARBA" id="ARBA00023125"/>
    </source>
</evidence>
<dbReference type="Proteomes" id="UP000194933">
    <property type="component" value="Unassembled WGS sequence"/>
</dbReference>
<dbReference type="STRING" id="1987383.A5844_000610"/>
<dbReference type="SMART" id="SM00418">
    <property type="entry name" value="HTH_ARSR"/>
    <property type="match status" value="1"/>
</dbReference>
<evidence type="ECO:0000259" key="4">
    <source>
        <dbReference type="PROSITE" id="PS50995"/>
    </source>
</evidence>
<gene>
    <name evidence="5" type="ORF">A5844_000610</name>
</gene>
<dbReference type="InterPro" id="IPR001845">
    <property type="entry name" value="HTH_ArsR_DNA-bd_dom"/>
</dbReference>
<dbReference type="PRINTS" id="PR00598">
    <property type="entry name" value="HTHMARR"/>
</dbReference>
<comment type="caution">
    <text evidence="5">The sequence shown here is derived from an EMBL/GenBank/DDBJ whole genome shotgun (WGS) entry which is preliminary data.</text>
</comment>
<dbReference type="GO" id="GO:0003700">
    <property type="term" value="F:DNA-binding transcription factor activity"/>
    <property type="evidence" value="ECO:0007669"/>
    <property type="project" value="InterPro"/>
</dbReference>
<sequence>MSQLLYQIKVISQEGTARFEKETGFSLTRYEILMFLKENGQCLQNKLQEDLKIDLAAISRHLKILEEKGYVVRKRNVKNNREVLVSLSTKAKTELTACEKKHRESADALCISLSEEEVNQLTHLLNKIY</sequence>
<dbReference type="InterPro" id="IPR011991">
    <property type="entry name" value="ArsR-like_HTH"/>
</dbReference>